<dbReference type="Pfam" id="PF10335">
    <property type="entry name" value="DUF294_C"/>
    <property type="match status" value="1"/>
</dbReference>
<dbReference type="OrthoDB" id="9808528at2"/>
<name>A0A1H3HB87_9GAMM</name>
<evidence type="ECO:0000259" key="1">
    <source>
        <dbReference type="Pfam" id="PF03445"/>
    </source>
</evidence>
<dbReference type="InterPro" id="IPR018821">
    <property type="entry name" value="DUF294_put_nucleoTrafse_sb-bd"/>
</dbReference>
<dbReference type="Proteomes" id="UP000198500">
    <property type="component" value="Unassembled WGS sequence"/>
</dbReference>
<feature type="domain" description="DUF294" evidence="2">
    <location>
        <begin position="236"/>
        <end position="368"/>
    </location>
</feature>
<proteinExistence type="predicted"/>
<accession>A0A1H3HB87</accession>
<dbReference type="STRING" id="574349.SAMN05443545_11158"/>
<dbReference type="Pfam" id="PF03445">
    <property type="entry name" value="DUF294"/>
    <property type="match status" value="1"/>
</dbReference>
<keyword evidence="4" id="KW-1185">Reference proteome</keyword>
<reference evidence="3 4" key="1">
    <citation type="submission" date="2016-10" db="EMBL/GenBank/DDBJ databases">
        <authorList>
            <person name="de Groot N.N."/>
        </authorList>
    </citation>
    <scope>NUCLEOTIDE SEQUENCE [LARGE SCALE GENOMIC DNA]</scope>
    <source>
        <strain evidence="3 4">DSM 19219</strain>
    </source>
</reference>
<evidence type="ECO:0000259" key="2">
    <source>
        <dbReference type="Pfam" id="PF10335"/>
    </source>
</evidence>
<dbReference type="EMBL" id="FNNI01000011">
    <property type="protein sequence ID" value="SDY11889.1"/>
    <property type="molecule type" value="Genomic_DNA"/>
</dbReference>
<dbReference type="CDD" id="cd05401">
    <property type="entry name" value="NT_GlnE_GlnD_like"/>
    <property type="match status" value="1"/>
</dbReference>
<evidence type="ECO:0000313" key="3">
    <source>
        <dbReference type="EMBL" id="SDY11889.1"/>
    </source>
</evidence>
<organism evidence="3 4">
    <name type="scientific">Aidingimonas halophila</name>
    <dbReference type="NCBI Taxonomy" id="574349"/>
    <lineage>
        <taxon>Bacteria</taxon>
        <taxon>Pseudomonadati</taxon>
        <taxon>Pseudomonadota</taxon>
        <taxon>Gammaproteobacteria</taxon>
        <taxon>Oceanospirillales</taxon>
        <taxon>Halomonadaceae</taxon>
        <taxon>Aidingimonas</taxon>
    </lineage>
</organism>
<gene>
    <name evidence="3" type="ORF">SAMN05443545_11158</name>
</gene>
<dbReference type="GO" id="GO:0008773">
    <property type="term" value="F:[protein-PII] uridylyltransferase activity"/>
    <property type="evidence" value="ECO:0007669"/>
    <property type="project" value="InterPro"/>
</dbReference>
<dbReference type="RefSeq" id="WP_092572163.1">
    <property type="nucleotide sequence ID" value="NZ_BMXH01000012.1"/>
</dbReference>
<feature type="domain" description="Protein-PII uridylyltransferase N-terminal" evidence="1">
    <location>
        <begin position="65"/>
        <end position="191"/>
    </location>
</feature>
<evidence type="ECO:0000313" key="4">
    <source>
        <dbReference type="Proteomes" id="UP000198500"/>
    </source>
</evidence>
<dbReference type="AlphaFoldDB" id="A0A1H3HB87"/>
<protein>
    <submittedName>
        <fullName evidence="3">CBS domain-containing protein</fullName>
    </submittedName>
</protein>
<dbReference type="InterPro" id="IPR005105">
    <property type="entry name" value="GlnD_Uridyltrans_N"/>
</dbReference>
<sequence length="374" mass="42473">MRFLHRASSWRQLFTGTVPTSPDSLPALLSPLADALSRLGPAPSLSDAKQWQPILVDALWRLDLPSWRICQLISDHDKWLYRCAIDESLDELRVKGWGEPPARFCVLVLGSVARHESLLGPDQDNAMIVEDYPDARHIEIDGYFQALAARFTARLDEAGIPLCQGHVMARWPMWRKRLSEWCEQLDIWSAERRIKRIQQLNILTDFTSIYGDITLADHLRHHLVSRLSRSALCLDEMSALLGEVPVALDRFGRLTGDGKDAPHERAINLKRQGVMPMVSAVRLLSLRHGVRQVDTRDRLNELVVGDVLDTDSAQAFIAALDRLQAILLDNQMTSLKAKGPADGWVDTSQLTEEQRLLLRHDLQQVRRLIHHARQ</sequence>